<dbReference type="AlphaFoldDB" id="A0A165ETX6"/>
<accession>A0A165ETX6</accession>
<organism evidence="1 2">
    <name type="scientific">Exidia glandulosa HHB12029</name>
    <dbReference type="NCBI Taxonomy" id="1314781"/>
    <lineage>
        <taxon>Eukaryota</taxon>
        <taxon>Fungi</taxon>
        <taxon>Dikarya</taxon>
        <taxon>Basidiomycota</taxon>
        <taxon>Agaricomycotina</taxon>
        <taxon>Agaricomycetes</taxon>
        <taxon>Auriculariales</taxon>
        <taxon>Exidiaceae</taxon>
        <taxon>Exidia</taxon>
    </lineage>
</organism>
<dbReference type="EMBL" id="KV426118">
    <property type="protein sequence ID" value="KZV87674.1"/>
    <property type="molecule type" value="Genomic_DNA"/>
</dbReference>
<sequence>MATRATLHTLVLDALLQVSRDNNADGNDALVPAVAPIAVARAFELWNQQSSSILRLLPPELMAECFGWFDDIDWYCDLRAVTATSRRFRAIALSAPALWARIAAEDFRHGLKAIALMLERSMHAPLQIGFPSYTWSASEEVEVDTFLTRNIYRAHTISICSSRHLDQILRTFTPILRRLRVHWLPTRLLVRQSDWAPQLQHIELHGPFEVPIPRNPFRFLTHFLGYMEWHGVISDARRLFQLCPQLESMLLFEITRDTLPLLPVGPVPASLLSLELSCPHYRPGNTDDCDLSTFASMWHGRHLRNFQLNCARALLILLQHLHSLRLRPLSLDVDRGDRLARVVVDNGVEYSVALRENESLDSSDWDLIAPYLCDLTTLTTLDLPCVLSAALSLPSLQEIIWDTTWGGFEPVLEHARMPVPRLHTLRILTRAFGDSDLELSARHLPDMVLDHLLIDGQRNKVPRIVILDETMEYVRSIEWMRFMRGTRALYVGEELLWEEP</sequence>
<name>A0A165ETX6_EXIGL</name>
<reference evidence="1 2" key="1">
    <citation type="journal article" date="2016" name="Mol. Biol. Evol.">
        <title>Comparative Genomics of Early-Diverging Mushroom-Forming Fungi Provides Insights into the Origins of Lignocellulose Decay Capabilities.</title>
        <authorList>
            <person name="Nagy L.G."/>
            <person name="Riley R."/>
            <person name="Tritt A."/>
            <person name="Adam C."/>
            <person name="Daum C."/>
            <person name="Floudas D."/>
            <person name="Sun H."/>
            <person name="Yadav J.S."/>
            <person name="Pangilinan J."/>
            <person name="Larsson K.H."/>
            <person name="Matsuura K."/>
            <person name="Barry K."/>
            <person name="Labutti K."/>
            <person name="Kuo R."/>
            <person name="Ohm R.A."/>
            <person name="Bhattacharya S.S."/>
            <person name="Shirouzu T."/>
            <person name="Yoshinaga Y."/>
            <person name="Martin F.M."/>
            <person name="Grigoriev I.V."/>
            <person name="Hibbett D.S."/>
        </authorList>
    </citation>
    <scope>NUCLEOTIDE SEQUENCE [LARGE SCALE GENOMIC DNA]</scope>
    <source>
        <strain evidence="1 2">HHB12029</strain>
    </source>
</reference>
<proteinExistence type="predicted"/>
<evidence type="ECO:0000313" key="2">
    <source>
        <dbReference type="Proteomes" id="UP000077266"/>
    </source>
</evidence>
<evidence type="ECO:0000313" key="1">
    <source>
        <dbReference type="EMBL" id="KZV87674.1"/>
    </source>
</evidence>
<dbReference type="InParanoid" id="A0A165ETX6"/>
<keyword evidence="2" id="KW-1185">Reference proteome</keyword>
<dbReference type="Proteomes" id="UP000077266">
    <property type="component" value="Unassembled WGS sequence"/>
</dbReference>
<protein>
    <submittedName>
        <fullName evidence="1">Uncharacterized protein</fullName>
    </submittedName>
</protein>
<gene>
    <name evidence="1" type="ORF">EXIGLDRAFT_839779</name>
</gene>